<protein>
    <recommendedName>
        <fullName evidence="4">protein disulfide-isomerase</fullName>
        <ecNumber evidence="4">5.3.4.1</ecNumber>
    </recommendedName>
</protein>
<sequence length="555" mass="61854">MQFWKYSVPVLATLLAAVSASGPADGDAIADPNSAVVKLTSADYESFIAENPLILAEFFAPWCGYCKVLGPEFSKAADVLEVSHPSIKLAQIDCTEEEKLCAEKGIKGYPTLKIINSGVESDYEGPREADGITKFMIEQTLPVVAEPATVKEFDEVIAAQEKAFIVQVIPPKFEDATYNSTFAEVANIKRKDLKFISISSKNLIKDLDAKLEYKFKLPKITKPEYFLIRPNEFADAVNLESTTFEKDSLINFIETESVPYFGDINRDTYMLYMNSPLPIGYFFYNSPEEREAVNAVFNKLGKAHRGKINFVGLDATLFGRHAEVLNMDPEIVPFFAIQQIAENKKYGLSQSEFPTGPSTDAIEKFVEDFFADKLEPIVKSEPLPTPEEIAASPVRKLVTYNHDEIVKNEDKDVFVKYYAPWCGHCKTLAPKWEELGAIMGSNQEDADVIIADVDHTANDVTTPFQIEGYPTLVLYPAHAEVDEKTGFKKHVLFEGMREVEQLLNFLQLNTGNKIDGQALKAKFEAEQALAAEADEEEVEEAAEAEPAAEDVHDEL</sequence>
<comment type="catalytic activity">
    <reaction evidence="1">
        <text>Catalyzes the rearrangement of -S-S- bonds in proteins.</text>
        <dbReference type="EC" id="5.3.4.1"/>
    </reaction>
</comment>
<feature type="region of interest" description="Disordered" evidence="10">
    <location>
        <begin position="528"/>
        <end position="555"/>
    </location>
</feature>
<dbReference type="PRINTS" id="PR00421">
    <property type="entry name" value="THIOREDOXIN"/>
</dbReference>
<feature type="signal peptide" evidence="11">
    <location>
        <begin position="1"/>
        <end position="26"/>
    </location>
</feature>
<keyword evidence="9" id="KW-0676">Redox-active center</keyword>
<dbReference type="PROSITE" id="PS00194">
    <property type="entry name" value="THIOREDOXIN_1"/>
    <property type="match status" value="2"/>
</dbReference>
<dbReference type="CDD" id="cd02981">
    <property type="entry name" value="PDI_b_family"/>
    <property type="match status" value="1"/>
</dbReference>
<evidence type="ECO:0000256" key="5">
    <source>
        <dbReference type="ARBA" id="ARBA00022729"/>
    </source>
</evidence>
<evidence type="ECO:0000256" key="2">
    <source>
        <dbReference type="ARBA" id="ARBA00004319"/>
    </source>
</evidence>
<evidence type="ECO:0000256" key="1">
    <source>
        <dbReference type="ARBA" id="ARBA00001182"/>
    </source>
</evidence>
<evidence type="ECO:0000313" key="14">
    <source>
        <dbReference type="Proteomes" id="UP001497600"/>
    </source>
</evidence>
<comment type="similarity">
    <text evidence="3">Belongs to the protein disulfide isomerase family.</text>
</comment>
<dbReference type="CDD" id="cd02982">
    <property type="entry name" value="PDI_b'_family"/>
    <property type="match status" value="1"/>
</dbReference>
<evidence type="ECO:0000256" key="7">
    <source>
        <dbReference type="ARBA" id="ARBA00022824"/>
    </source>
</evidence>
<gene>
    <name evidence="13" type="primary">PDI1</name>
    <name evidence="13" type="ORF">CAAN4_E00650</name>
</gene>
<keyword evidence="6" id="KW-0677">Repeat</keyword>
<feature type="domain" description="Thioredoxin" evidence="12">
    <location>
        <begin position="386"/>
        <end position="511"/>
    </location>
</feature>
<keyword evidence="7" id="KW-0256">Endoplasmic reticulum</keyword>
<dbReference type="Gene3D" id="3.40.30.10">
    <property type="entry name" value="Glutaredoxin"/>
    <property type="match status" value="4"/>
</dbReference>
<keyword evidence="8" id="KW-0413">Isomerase</keyword>
<evidence type="ECO:0000256" key="9">
    <source>
        <dbReference type="ARBA" id="ARBA00023284"/>
    </source>
</evidence>
<keyword evidence="14" id="KW-1185">Reference proteome</keyword>
<reference evidence="13 14" key="1">
    <citation type="submission" date="2024-01" db="EMBL/GenBank/DDBJ databases">
        <authorList>
            <consortium name="Genoscope - CEA"/>
            <person name="William W."/>
        </authorList>
    </citation>
    <scope>NUCLEOTIDE SEQUENCE [LARGE SCALE GENOMIC DNA]</scope>
    <source>
        <strain evidence="13 14">29B2s-10</strain>
    </source>
</reference>
<dbReference type="Pfam" id="PF13848">
    <property type="entry name" value="Thioredoxin_6"/>
    <property type="match status" value="1"/>
</dbReference>
<accession>A0ABP0EBV3</accession>
<evidence type="ECO:0000256" key="4">
    <source>
        <dbReference type="ARBA" id="ARBA00012723"/>
    </source>
</evidence>
<evidence type="ECO:0000259" key="12">
    <source>
        <dbReference type="PROSITE" id="PS51352"/>
    </source>
</evidence>
<dbReference type="InterPro" id="IPR017937">
    <property type="entry name" value="Thioredoxin_CS"/>
</dbReference>
<dbReference type="InterPro" id="IPR036249">
    <property type="entry name" value="Thioredoxin-like_sf"/>
</dbReference>
<keyword evidence="5 11" id="KW-0732">Signal</keyword>
<dbReference type="PROSITE" id="PS51352">
    <property type="entry name" value="THIOREDOXIN_2"/>
    <property type="match status" value="2"/>
</dbReference>
<feature type="compositionally biased region" description="Acidic residues" evidence="10">
    <location>
        <begin position="532"/>
        <end position="555"/>
    </location>
</feature>
<evidence type="ECO:0000256" key="6">
    <source>
        <dbReference type="ARBA" id="ARBA00022737"/>
    </source>
</evidence>
<proteinExistence type="inferred from homology"/>
<feature type="chain" id="PRO_5046609747" description="protein disulfide-isomerase" evidence="11">
    <location>
        <begin position="27"/>
        <end position="555"/>
    </location>
</feature>
<dbReference type="PANTHER" id="PTHR18929:SF132">
    <property type="entry name" value="PROTEIN DISULFIDE-ISOMERASE A3"/>
    <property type="match status" value="1"/>
</dbReference>
<dbReference type="CDD" id="cd02995">
    <property type="entry name" value="PDI_a_PDI_a'_C"/>
    <property type="match status" value="1"/>
</dbReference>
<evidence type="ECO:0000256" key="8">
    <source>
        <dbReference type="ARBA" id="ARBA00023235"/>
    </source>
</evidence>
<name>A0ABP0EBV3_9ASCO</name>
<dbReference type="Pfam" id="PF00085">
    <property type="entry name" value="Thioredoxin"/>
    <property type="match status" value="2"/>
</dbReference>
<dbReference type="NCBIfam" id="TIGR01130">
    <property type="entry name" value="ER_PDI_fam"/>
    <property type="match status" value="1"/>
</dbReference>
<dbReference type="PANTHER" id="PTHR18929">
    <property type="entry name" value="PROTEIN DISULFIDE ISOMERASE"/>
    <property type="match status" value="1"/>
</dbReference>
<dbReference type="EMBL" id="OZ004257">
    <property type="protein sequence ID" value="CAK7906432.1"/>
    <property type="molecule type" value="Genomic_DNA"/>
</dbReference>
<dbReference type="SUPFAM" id="SSF52833">
    <property type="entry name" value="Thioredoxin-like"/>
    <property type="match status" value="4"/>
</dbReference>
<evidence type="ECO:0000256" key="10">
    <source>
        <dbReference type="SAM" id="MobiDB-lite"/>
    </source>
</evidence>
<organism evidence="13 14">
    <name type="scientific">[Candida] anglica</name>
    <dbReference type="NCBI Taxonomy" id="148631"/>
    <lineage>
        <taxon>Eukaryota</taxon>
        <taxon>Fungi</taxon>
        <taxon>Dikarya</taxon>
        <taxon>Ascomycota</taxon>
        <taxon>Saccharomycotina</taxon>
        <taxon>Pichiomycetes</taxon>
        <taxon>Debaryomycetaceae</taxon>
        <taxon>Kurtzmaniella</taxon>
    </lineage>
</organism>
<dbReference type="InterPro" id="IPR005792">
    <property type="entry name" value="Prot_disulphide_isomerase"/>
</dbReference>
<dbReference type="InterPro" id="IPR013766">
    <property type="entry name" value="Thioredoxin_domain"/>
</dbReference>
<dbReference type="CDD" id="cd02961">
    <property type="entry name" value="PDI_a_family"/>
    <property type="match status" value="1"/>
</dbReference>
<evidence type="ECO:0000256" key="3">
    <source>
        <dbReference type="ARBA" id="ARBA00006347"/>
    </source>
</evidence>
<dbReference type="Proteomes" id="UP001497600">
    <property type="component" value="Chromosome E"/>
</dbReference>
<comment type="subcellular location">
    <subcellularLocation>
        <location evidence="2">Endoplasmic reticulum lumen</location>
    </subcellularLocation>
</comment>
<evidence type="ECO:0000256" key="11">
    <source>
        <dbReference type="SAM" id="SignalP"/>
    </source>
</evidence>
<evidence type="ECO:0000313" key="13">
    <source>
        <dbReference type="EMBL" id="CAK7906432.1"/>
    </source>
</evidence>
<dbReference type="EC" id="5.3.4.1" evidence="4"/>
<feature type="domain" description="Thioredoxin" evidence="12">
    <location>
        <begin position="9"/>
        <end position="162"/>
    </location>
</feature>